<dbReference type="EMBL" id="AWQX01000187">
    <property type="protein sequence ID" value="EST28977.1"/>
    <property type="molecule type" value="Genomic_DNA"/>
</dbReference>
<evidence type="ECO:0000313" key="2">
    <source>
        <dbReference type="Proteomes" id="UP000017984"/>
    </source>
</evidence>
<gene>
    <name evidence="1" type="ORF">M878_21560</name>
</gene>
<dbReference type="HOGENOM" id="CLU_2994849_0_0_11"/>
<accession>V6KA07</accession>
<name>V6KA07_STRRC</name>
<protein>
    <submittedName>
        <fullName evidence="1">Uncharacterized protein</fullName>
    </submittedName>
</protein>
<comment type="caution">
    <text evidence="1">The sequence shown here is derived from an EMBL/GenBank/DDBJ whole genome shotgun (WGS) entry which is preliminary data.</text>
</comment>
<dbReference type="RefSeq" id="WP_023548508.1">
    <property type="nucleotide sequence ID" value="NZ_CM002285.1"/>
</dbReference>
<dbReference type="STRING" id="1352936.M878_21560"/>
<keyword evidence="2" id="KW-1185">Reference proteome</keyword>
<proteinExistence type="predicted"/>
<dbReference type="Proteomes" id="UP000017984">
    <property type="component" value="Chromosome"/>
</dbReference>
<evidence type="ECO:0000313" key="1">
    <source>
        <dbReference type="EMBL" id="EST28977.1"/>
    </source>
</evidence>
<dbReference type="PATRIC" id="fig|1352936.5.peg.4515"/>
<sequence>MTTQPNADRTPEAESLTGLRRPVPVVLDIDDDPMEGIPAELVDMVGQFDRDTAGGCG</sequence>
<reference evidence="1 2" key="1">
    <citation type="journal article" date="2014" name="Genome Announc.">
        <title>Draft Genome Sequence of Streptomyces roseochromogenes subsp. oscitans DS 12.976, Producer of the Aminocoumarin Antibiotic Clorobiocin.</title>
        <authorList>
            <person name="Ruckert C."/>
            <person name="Kalinowski J."/>
            <person name="Heide L."/>
            <person name="Apel A.K."/>
        </authorList>
    </citation>
    <scope>NUCLEOTIDE SEQUENCE [LARGE SCALE GENOMIC DNA]</scope>
    <source>
        <strain evidence="1 2">DS 12.976</strain>
    </source>
</reference>
<organism evidence="1 2">
    <name type="scientific">Streptomyces roseochromogenus subsp. oscitans DS 12.976</name>
    <dbReference type="NCBI Taxonomy" id="1352936"/>
    <lineage>
        <taxon>Bacteria</taxon>
        <taxon>Bacillati</taxon>
        <taxon>Actinomycetota</taxon>
        <taxon>Actinomycetes</taxon>
        <taxon>Kitasatosporales</taxon>
        <taxon>Streptomycetaceae</taxon>
        <taxon>Streptomyces</taxon>
    </lineage>
</organism>
<dbReference type="AlphaFoldDB" id="V6KA07"/>